<evidence type="ECO:0000313" key="3">
    <source>
        <dbReference type="EMBL" id="QIM16390.1"/>
    </source>
</evidence>
<organism evidence="3 4">
    <name type="scientific">Leucobacter insecticola</name>
    <dbReference type="NCBI Taxonomy" id="2714934"/>
    <lineage>
        <taxon>Bacteria</taxon>
        <taxon>Bacillati</taxon>
        <taxon>Actinomycetota</taxon>
        <taxon>Actinomycetes</taxon>
        <taxon>Micrococcales</taxon>
        <taxon>Microbacteriaceae</taxon>
        <taxon>Leucobacter</taxon>
    </lineage>
</organism>
<dbReference type="EMBL" id="CP049934">
    <property type="protein sequence ID" value="QIM16390.1"/>
    <property type="molecule type" value="Genomic_DNA"/>
</dbReference>
<dbReference type="Proteomes" id="UP000501387">
    <property type="component" value="Chromosome"/>
</dbReference>
<keyword evidence="2" id="KW-0472">Membrane</keyword>
<feature type="region of interest" description="Disordered" evidence="1">
    <location>
        <begin position="1"/>
        <end position="62"/>
    </location>
</feature>
<reference evidence="3 4" key="1">
    <citation type="submission" date="2020-03" db="EMBL/GenBank/DDBJ databases">
        <title>Leucobacter sp. nov., isolated from beetles.</title>
        <authorList>
            <person name="Hyun D.-W."/>
            <person name="Bae J.-W."/>
        </authorList>
    </citation>
    <scope>NUCLEOTIDE SEQUENCE [LARGE SCALE GENOMIC DNA]</scope>
    <source>
        <strain evidence="3 4">HDW9B</strain>
    </source>
</reference>
<evidence type="ECO:0008006" key="5">
    <source>
        <dbReference type="Google" id="ProtNLM"/>
    </source>
</evidence>
<feature type="region of interest" description="Disordered" evidence="1">
    <location>
        <begin position="141"/>
        <end position="172"/>
    </location>
</feature>
<feature type="compositionally biased region" description="Basic and acidic residues" evidence="1">
    <location>
        <begin position="15"/>
        <end position="32"/>
    </location>
</feature>
<evidence type="ECO:0000256" key="1">
    <source>
        <dbReference type="SAM" id="MobiDB-lite"/>
    </source>
</evidence>
<accession>A0A6G8FIW1</accession>
<sequence length="275" mass="30584">MKRPGGFDRAPQQPDRPKAELPEVPESHEPRSLPRLRSTLFRRRGAAEQPAPGLEATEASEAAGIEAFETLEVETNDGFEDEASLLGLEAAELESVSSEIRSGEAETIDLGEVRRARDLVLADSAEGGGVRGALARFRSERDEDPVRQAEQRVREAKKERRQQEKRESRRFSADARRRRRHWLIALGTVCLLALFVAVGVFTPLMSVRQVQLVGANSVNAAEVEKALSRFDGVPLALVQESEIHDALQPFPFVQRYAFELIPRTRSWCASSSGCR</sequence>
<gene>
    <name evidence="3" type="ORF">G7067_08085</name>
</gene>
<dbReference type="AlphaFoldDB" id="A0A6G8FIW1"/>
<evidence type="ECO:0000313" key="4">
    <source>
        <dbReference type="Proteomes" id="UP000501387"/>
    </source>
</evidence>
<keyword evidence="2" id="KW-0812">Transmembrane</keyword>
<keyword evidence="2" id="KW-1133">Transmembrane helix</keyword>
<protein>
    <recommendedName>
        <fullName evidence="5">POTRA domain-containing protein</fullName>
    </recommendedName>
</protein>
<feature type="transmembrane region" description="Helical" evidence="2">
    <location>
        <begin position="182"/>
        <end position="201"/>
    </location>
</feature>
<evidence type="ECO:0000256" key="2">
    <source>
        <dbReference type="SAM" id="Phobius"/>
    </source>
</evidence>
<proteinExistence type="predicted"/>
<dbReference type="KEGG" id="lins:G7067_08085"/>
<keyword evidence="4" id="KW-1185">Reference proteome</keyword>
<name>A0A6G8FIW1_9MICO</name>
<dbReference type="RefSeq" id="WP_166323363.1">
    <property type="nucleotide sequence ID" value="NZ_CP049934.1"/>
</dbReference>